<dbReference type="STRING" id="1526658.BHK69_13695"/>
<evidence type="ECO:0000313" key="1">
    <source>
        <dbReference type="EMBL" id="AOO81375.1"/>
    </source>
</evidence>
<accession>A0A1D7U1X5</accession>
<dbReference type="AlphaFoldDB" id="A0A1D7U1X5"/>
<sequence>MQHQVVSRDEWLLARKTHLAHEKAFTRQRDALSAERRALPWVRVDKDYVFEGRDGRLTLADLFGENSQLVIYHFMFGPGWTEGCSGCSFVSDHFDGANLHLKHHDVSLVAVSRAPFAEFQAFKRRMGWDFDWVSSAGSDFNYDFHVSPSPAEQAAGRYEYNYETRDGEGGEMPGFSVFYRNEQGEIFHTYSSYERGCDLLVGAYNFLDMTPKGRNEDEIMDWMRHHDRYEDKPAAKGTPEPATASACCS</sequence>
<proteinExistence type="predicted"/>
<dbReference type="SUPFAM" id="SSF52833">
    <property type="entry name" value="Thioredoxin-like"/>
    <property type="match status" value="1"/>
</dbReference>
<dbReference type="InterPro" id="IPR010296">
    <property type="entry name" value="DUF899_thioredox"/>
</dbReference>
<protein>
    <submittedName>
        <fullName evidence="1">Thioredoxin</fullName>
    </submittedName>
</protein>
<dbReference type="EMBL" id="CP017147">
    <property type="protein sequence ID" value="AOO81375.1"/>
    <property type="molecule type" value="Genomic_DNA"/>
</dbReference>
<dbReference type="RefSeq" id="WP_069690589.1">
    <property type="nucleotide sequence ID" value="NZ_CP017147.1"/>
</dbReference>
<dbReference type="Proteomes" id="UP000094969">
    <property type="component" value="Chromosome"/>
</dbReference>
<gene>
    <name evidence="1" type="ORF">BHK69_13695</name>
</gene>
<organism evidence="1 2">
    <name type="scientific">Bosea vaviloviae</name>
    <dbReference type="NCBI Taxonomy" id="1526658"/>
    <lineage>
        <taxon>Bacteria</taxon>
        <taxon>Pseudomonadati</taxon>
        <taxon>Pseudomonadota</taxon>
        <taxon>Alphaproteobacteria</taxon>
        <taxon>Hyphomicrobiales</taxon>
        <taxon>Boseaceae</taxon>
        <taxon>Bosea</taxon>
    </lineage>
</organism>
<dbReference type="InterPro" id="IPR036249">
    <property type="entry name" value="Thioredoxin-like_sf"/>
</dbReference>
<name>A0A1D7U1X5_9HYPH</name>
<evidence type="ECO:0000313" key="2">
    <source>
        <dbReference type="Proteomes" id="UP000094969"/>
    </source>
</evidence>
<keyword evidence="2" id="KW-1185">Reference proteome</keyword>
<reference evidence="1 2" key="1">
    <citation type="journal article" date="2015" name="Antonie Van Leeuwenhoek">
        <title>Bosea vaviloviae sp. nov., a new species of slow-growing rhizobia isolated from nodules of the relict species Vavilovia formosa (Stev.) Fed.</title>
        <authorList>
            <person name="Safronova V.I."/>
            <person name="Kuznetsova I.G."/>
            <person name="Sazanova A.L."/>
            <person name="Kimeklis A.K."/>
            <person name="Belimov A.A."/>
            <person name="Andronov E.E."/>
            <person name="Pinaev A.G."/>
            <person name="Chizhevskaya E.P."/>
            <person name="Pukhaev A.R."/>
            <person name="Popov K.P."/>
            <person name="Willems A."/>
            <person name="Tikhonovich I.A."/>
        </authorList>
    </citation>
    <scope>NUCLEOTIDE SEQUENCE [LARGE SCALE GENOMIC DNA]</scope>
    <source>
        <strain evidence="1 2">Vaf18</strain>
    </source>
</reference>
<dbReference type="KEGG" id="bvv:BHK69_13695"/>
<dbReference type="OrthoDB" id="7331188at2"/>
<dbReference type="Pfam" id="PF05988">
    <property type="entry name" value="DUF899"/>
    <property type="match status" value="1"/>
</dbReference>